<feature type="transmembrane region" description="Helical" evidence="8">
    <location>
        <begin position="122"/>
        <end position="141"/>
    </location>
</feature>
<keyword evidence="5 8" id="KW-0812">Transmembrane</keyword>
<dbReference type="RefSeq" id="WP_320183887.1">
    <property type="nucleotide sequence ID" value="NZ_CP138332.1"/>
</dbReference>
<organism evidence="9 10">
    <name type="scientific">Sphingobacterium bambusae</name>
    <dbReference type="NCBI Taxonomy" id="662858"/>
    <lineage>
        <taxon>Bacteria</taxon>
        <taxon>Pseudomonadati</taxon>
        <taxon>Bacteroidota</taxon>
        <taxon>Sphingobacteriia</taxon>
        <taxon>Sphingobacteriales</taxon>
        <taxon>Sphingobacteriaceae</taxon>
        <taxon>Sphingobacterium</taxon>
    </lineage>
</organism>
<evidence type="ECO:0000256" key="4">
    <source>
        <dbReference type="ARBA" id="ARBA00022475"/>
    </source>
</evidence>
<feature type="transmembrane region" description="Helical" evidence="8">
    <location>
        <begin position="6"/>
        <end position="25"/>
    </location>
</feature>
<sequence length="305" mass="33380">MDLLQALATKVLPLYIFMLIGWGVNKKWGMDSRWISKSLLFLFIPFLIIENLLKADLQETAVIGSIIFILALAMNIPAIICKKIVHKDFDGNLLKGAFSYYNIGWFGIPIVMALFGEQQMPLIISAYVGNALYGDTIGFFLMSRTKGISAKEAALKVFKIPAIYACALAIGLNIANVELPKVMEEVANVVSWIVSSLGMFIIGLTLGSIDFKKVAYASLGKIMGLRYVAGALVLLLLVLLEKNFITVLDEEQRMLMILMASFPIAANLVVFASFLETEEEDAAVLVGASSIISLILTPALSLLLF</sequence>
<proteinExistence type="inferred from homology"/>
<feature type="transmembrane region" description="Helical" evidence="8">
    <location>
        <begin position="61"/>
        <end position="81"/>
    </location>
</feature>
<dbReference type="PANTHER" id="PTHR36838">
    <property type="entry name" value="AUXIN EFFLUX CARRIER FAMILY PROTEIN"/>
    <property type="match status" value="1"/>
</dbReference>
<feature type="transmembrane region" description="Helical" evidence="8">
    <location>
        <begin position="282"/>
        <end position="304"/>
    </location>
</feature>
<comment type="subcellular location">
    <subcellularLocation>
        <location evidence="1">Cell membrane</location>
        <topology evidence="1">Multi-pass membrane protein</topology>
    </subcellularLocation>
</comment>
<name>A0ABW6BC46_9SPHI</name>
<keyword evidence="6 8" id="KW-1133">Transmembrane helix</keyword>
<dbReference type="Gene3D" id="1.20.1530.20">
    <property type="match status" value="1"/>
</dbReference>
<dbReference type="Pfam" id="PF03547">
    <property type="entry name" value="Mem_trans"/>
    <property type="match status" value="1"/>
</dbReference>
<dbReference type="InterPro" id="IPR038770">
    <property type="entry name" value="Na+/solute_symporter_sf"/>
</dbReference>
<dbReference type="EMBL" id="JBHUPB010000003">
    <property type="protein sequence ID" value="MFD2966094.1"/>
    <property type="molecule type" value="Genomic_DNA"/>
</dbReference>
<feature type="transmembrane region" description="Helical" evidence="8">
    <location>
        <begin position="153"/>
        <end position="174"/>
    </location>
</feature>
<evidence type="ECO:0000256" key="6">
    <source>
        <dbReference type="ARBA" id="ARBA00022989"/>
    </source>
</evidence>
<evidence type="ECO:0000313" key="9">
    <source>
        <dbReference type="EMBL" id="MFD2966094.1"/>
    </source>
</evidence>
<evidence type="ECO:0000256" key="3">
    <source>
        <dbReference type="ARBA" id="ARBA00022448"/>
    </source>
</evidence>
<accession>A0ABW6BC46</accession>
<feature type="transmembrane region" description="Helical" evidence="8">
    <location>
        <begin position="227"/>
        <end position="248"/>
    </location>
</feature>
<evidence type="ECO:0000256" key="5">
    <source>
        <dbReference type="ARBA" id="ARBA00022692"/>
    </source>
</evidence>
<dbReference type="Proteomes" id="UP001597525">
    <property type="component" value="Unassembled WGS sequence"/>
</dbReference>
<evidence type="ECO:0000256" key="2">
    <source>
        <dbReference type="ARBA" id="ARBA00010145"/>
    </source>
</evidence>
<protein>
    <submittedName>
        <fullName evidence="9">AEC family transporter</fullName>
    </submittedName>
</protein>
<evidence type="ECO:0000256" key="1">
    <source>
        <dbReference type="ARBA" id="ARBA00004651"/>
    </source>
</evidence>
<evidence type="ECO:0000313" key="10">
    <source>
        <dbReference type="Proteomes" id="UP001597525"/>
    </source>
</evidence>
<keyword evidence="4" id="KW-1003">Cell membrane</keyword>
<evidence type="ECO:0000256" key="7">
    <source>
        <dbReference type="ARBA" id="ARBA00023136"/>
    </source>
</evidence>
<feature type="transmembrane region" description="Helical" evidence="8">
    <location>
        <begin position="37"/>
        <end position="55"/>
    </location>
</feature>
<feature type="transmembrane region" description="Helical" evidence="8">
    <location>
        <begin position="186"/>
        <end position="206"/>
    </location>
</feature>
<dbReference type="InterPro" id="IPR004776">
    <property type="entry name" value="Mem_transp_PIN-like"/>
</dbReference>
<comment type="caution">
    <text evidence="9">The sequence shown here is derived from an EMBL/GenBank/DDBJ whole genome shotgun (WGS) entry which is preliminary data.</text>
</comment>
<keyword evidence="3" id="KW-0813">Transport</keyword>
<comment type="similarity">
    <text evidence="2">Belongs to the auxin efflux carrier (TC 2.A.69) family.</text>
</comment>
<gene>
    <name evidence="9" type="ORF">ACFS7Y_01785</name>
</gene>
<feature type="transmembrane region" description="Helical" evidence="8">
    <location>
        <begin position="254"/>
        <end position="275"/>
    </location>
</feature>
<keyword evidence="10" id="KW-1185">Reference proteome</keyword>
<feature type="transmembrane region" description="Helical" evidence="8">
    <location>
        <begin position="93"/>
        <end position="116"/>
    </location>
</feature>
<keyword evidence="7 8" id="KW-0472">Membrane</keyword>
<dbReference type="PANTHER" id="PTHR36838:SF1">
    <property type="entry name" value="SLR1864 PROTEIN"/>
    <property type="match status" value="1"/>
</dbReference>
<reference evidence="10" key="1">
    <citation type="journal article" date="2019" name="Int. J. Syst. Evol. Microbiol.">
        <title>The Global Catalogue of Microorganisms (GCM) 10K type strain sequencing project: providing services to taxonomists for standard genome sequencing and annotation.</title>
        <authorList>
            <consortium name="The Broad Institute Genomics Platform"/>
            <consortium name="The Broad Institute Genome Sequencing Center for Infectious Disease"/>
            <person name="Wu L."/>
            <person name="Ma J."/>
        </authorList>
    </citation>
    <scope>NUCLEOTIDE SEQUENCE [LARGE SCALE GENOMIC DNA]</scope>
    <source>
        <strain evidence="10">KCTC 22814</strain>
    </source>
</reference>
<evidence type="ECO:0000256" key="8">
    <source>
        <dbReference type="SAM" id="Phobius"/>
    </source>
</evidence>